<gene>
    <name evidence="1" type="ORF">ALQ04_00949</name>
</gene>
<comment type="caution">
    <text evidence="1">The sequence shown here is derived from an EMBL/GenBank/DDBJ whole genome shotgun (WGS) entry which is preliminary data.</text>
</comment>
<protein>
    <submittedName>
        <fullName evidence="1">Uncharacterized protein</fullName>
    </submittedName>
</protein>
<evidence type="ECO:0000313" key="2">
    <source>
        <dbReference type="Proteomes" id="UP000277236"/>
    </source>
</evidence>
<evidence type="ECO:0000313" key="1">
    <source>
        <dbReference type="EMBL" id="RMQ40883.1"/>
    </source>
</evidence>
<dbReference type="EMBL" id="RBRE01000091">
    <property type="protein sequence ID" value="RMQ40883.1"/>
    <property type="molecule type" value="Genomic_DNA"/>
</dbReference>
<organism evidence="1 2">
    <name type="scientific">Pseudomonas cichorii</name>
    <dbReference type="NCBI Taxonomy" id="36746"/>
    <lineage>
        <taxon>Bacteria</taxon>
        <taxon>Pseudomonadati</taxon>
        <taxon>Pseudomonadota</taxon>
        <taxon>Gammaproteobacteria</taxon>
        <taxon>Pseudomonadales</taxon>
        <taxon>Pseudomonadaceae</taxon>
        <taxon>Pseudomonas</taxon>
    </lineage>
</organism>
<dbReference type="RefSeq" id="WP_221033420.1">
    <property type="nucleotide sequence ID" value="NZ_RBRE01000091.1"/>
</dbReference>
<sequence length="128" mass="14417">MTSGRTFTFRAILLAILPLTTWAESTLLSGYARDSVSPVQLSRTAEDRLKIQYSMPPESLFHSPGIDFRIEGEVLRIAIRRCNIKETCNVMAKAVIPPAEAWRPEVTIHYGGQKVIMMYADGEEQVYP</sequence>
<proteinExistence type="predicted"/>
<accession>A0A3M4LHB1</accession>
<dbReference type="AlphaFoldDB" id="A0A3M4LHB1"/>
<name>A0A3M4LHB1_PSECI</name>
<dbReference type="Proteomes" id="UP000277236">
    <property type="component" value="Unassembled WGS sequence"/>
</dbReference>
<reference evidence="1 2" key="1">
    <citation type="submission" date="2018-08" db="EMBL/GenBank/DDBJ databases">
        <title>Recombination of ecologically and evolutionarily significant loci maintains genetic cohesion in the Pseudomonas syringae species complex.</title>
        <authorList>
            <person name="Dillon M."/>
            <person name="Thakur S."/>
            <person name="Almeida R.N.D."/>
            <person name="Weir B.S."/>
            <person name="Guttman D.S."/>
        </authorList>
    </citation>
    <scope>NUCLEOTIDE SEQUENCE [LARGE SCALE GENOMIC DNA]</scope>
    <source>
        <strain evidence="1 2">ICMP 3353</strain>
    </source>
</reference>